<evidence type="ECO:0000256" key="7">
    <source>
        <dbReference type="ARBA" id="ARBA00049244"/>
    </source>
</evidence>
<dbReference type="GO" id="GO:0003887">
    <property type="term" value="F:DNA-directed DNA polymerase activity"/>
    <property type="evidence" value="ECO:0007669"/>
    <property type="project" value="UniProtKB-KW"/>
</dbReference>
<organism evidence="8 9">
    <name type="scientific">Rhodopila globiformis</name>
    <name type="common">Rhodopseudomonas globiformis</name>
    <dbReference type="NCBI Taxonomy" id="1071"/>
    <lineage>
        <taxon>Bacteria</taxon>
        <taxon>Pseudomonadati</taxon>
        <taxon>Pseudomonadota</taxon>
        <taxon>Alphaproteobacteria</taxon>
        <taxon>Acetobacterales</taxon>
        <taxon>Acetobacteraceae</taxon>
        <taxon>Rhodopila</taxon>
    </lineage>
</organism>
<evidence type="ECO:0000256" key="4">
    <source>
        <dbReference type="ARBA" id="ARBA00022705"/>
    </source>
</evidence>
<dbReference type="InterPro" id="IPR027417">
    <property type="entry name" value="P-loop_NTPase"/>
</dbReference>
<dbReference type="Gene3D" id="3.40.50.300">
    <property type="entry name" value="P-loop containing nucleotide triphosphate hydrolases"/>
    <property type="match status" value="1"/>
</dbReference>
<sequence>MKLPPARLQAFLRDPGTCRVVLLHGDDAGMIRERAEALVRAIAGSLDDPFRVTELAREDIRRLPDEAAGLSLMGGRRVVRVRDASDAAADPVALLLKGSAPALVVLEAGALPTRSKLRSLLEAAPDGASIGCYPEEGRALEETIRATLKAAGAGVTPDALSWLSQQLGADRVSTRAELEKLALYVGPGNTVDLDAALTCVGDLAGLSLDDALFAATTGDVATTDRALELAVAEGAAPVQVLRAALLHLQKLHRARLAMEEQGLTASDATKAVRPPVFYQKVGAFGRSLGLWSTANLTAALAAVAEAERGCKRTGWPDDVLSRNAILTLARRSAVAARSMRR</sequence>
<evidence type="ECO:0000256" key="2">
    <source>
        <dbReference type="ARBA" id="ARBA00022679"/>
    </source>
</evidence>
<protein>
    <recommendedName>
        <fullName evidence="1">DNA-directed DNA polymerase</fullName>
        <ecNumber evidence="1">2.7.7.7</ecNumber>
    </recommendedName>
</protein>
<comment type="similarity">
    <text evidence="6">Belongs to the DNA polymerase HolA subunit family.</text>
</comment>
<dbReference type="Proteomes" id="UP000239724">
    <property type="component" value="Unassembled WGS sequence"/>
</dbReference>
<dbReference type="EMBL" id="NHRY01000239">
    <property type="protein sequence ID" value="PPQ28702.1"/>
    <property type="molecule type" value="Genomic_DNA"/>
</dbReference>
<keyword evidence="5" id="KW-0239">DNA-directed DNA polymerase</keyword>
<dbReference type="PANTHER" id="PTHR34388:SF1">
    <property type="entry name" value="DNA POLYMERASE III SUBUNIT DELTA"/>
    <property type="match status" value="1"/>
</dbReference>
<keyword evidence="2" id="KW-0808">Transferase</keyword>
<dbReference type="InterPro" id="IPR008921">
    <property type="entry name" value="DNA_pol3_clamp-load_cplx_C"/>
</dbReference>
<accession>A0A2S6N276</accession>
<comment type="caution">
    <text evidence="8">The sequence shown here is derived from an EMBL/GenBank/DDBJ whole genome shotgun (WGS) entry which is preliminary data.</text>
</comment>
<dbReference type="OrthoDB" id="9804983at2"/>
<proteinExistence type="inferred from homology"/>
<keyword evidence="4" id="KW-0235">DNA replication</keyword>
<evidence type="ECO:0000256" key="1">
    <source>
        <dbReference type="ARBA" id="ARBA00012417"/>
    </source>
</evidence>
<gene>
    <name evidence="8" type="ORF">CCS01_23695</name>
</gene>
<dbReference type="NCBIfam" id="TIGR01128">
    <property type="entry name" value="holA"/>
    <property type="match status" value="1"/>
</dbReference>
<dbReference type="AlphaFoldDB" id="A0A2S6N276"/>
<evidence type="ECO:0000256" key="5">
    <source>
        <dbReference type="ARBA" id="ARBA00022932"/>
    </source>
</evidence>
<dbReference type="SUPFAM" id="SSF52540">
    <property type="entry name" value="P-loop containing nucleoside triphosphate hydrolases"/>
    <property type="match status" value="1"/>
</dbReference>
<dbReference type="GO" id="GO:0003677">
    <property type="term" value="F:DNA binding"/>
    <property type="evidence" value="ECO:0007669"/>
    <property type="project" value="InterPro"/>
</dbReference>
<dbReference type="EC" id="2.7.7.7" evidence="1"/>
<keyword evidence="9" id="KW-1185">Reference proteome</keyword>
<evidence type="ECO:0000313" key="8">
    <source>
        <dbReference type="EMBL" id="PPQ28702.1"/>
    </source>
</evidence>
<dbReference type="Gene3D" id="1.20.272.10">
    <property type="match status" value="1"/>
</dbReference>
<comment type="catalytic activity">
    <reaction evidence="7">
        <text>DNA(n) + a 2'-deoxyribonucleoside 5'-triphosphate = DNA(n+1) + diphosphate</text>
        <dbReference type="Rhea" id="RHEA:22508"/>
        <dbReference type="Rhea" id="RHEA-COMP:17339"/>
        <dbReference type="Rhea" id="RHEA-COMP:17340"/>
        <dbReference type="ChEBI" id="CHEBI:33019"/>
        <dbReference type="ChEBI" id="CHEBI:61560"/>
        <dbReference type="ChEBI" id="CHEBI:173112"/>
        <dbReference type="EC" id="2.7.7.7"/>
    </reaction>
</comment>
<evidence type="ECO:0000256" key="6">
    <source>
        <dbReference type="ARBA" id="ARBA00034754"/>
    </source>
</evidence>
<dbReference type="InterPro" id="IPR005790">
    <property type="entry name" value="DNA_polIII_delta"/>
</dbReference>
<dbReference type="RefSeq" id="WP_104521293.1">
    <property type="nucleotide sequence ID" value="NZ_NHRY01000239.1"/>
</dbReference>
<keyword evidence="3" id="KW-0548">Nucleotidyltransferase</keyword>
<dbReference type="GO" id="GO:0009360">
    <property type="term" value="C:DNA polymerase III complex"/>
    <property type="evidence" value="ECO:0007669"/>
    <property type="project" value="TreeGrafter"/>
</dbReference>
<reference evidence="8 9" key="1">
    <citation type="journal article" date="2018" name="Arch. Microbiol.">
        <title>New insights into the metabolic potential of the phototrophic purple bacterium Rhodopila globiformis DSM 161(T) from its draft genome sequence and evidence for a vanadium-dependent nitrogenase.</title>
        <authorList>
            <person name="Imhoff J.F."/>
            <person name="Rahn T."/>
            <person name="Kunzel S."/>
            <person name="Neulinger S.C."/>
        </authorList>
    </citation>
    <scope>NUCLEOTIDE SEQUENCE [LARGE SCALE GENOMIC DNA]</scope>
    <source>
        <strain evidence="8 9">DSM 161</strain>
    </source>
</reference>
<dbReference type="PANTHER" id="PTHR34388">
    <property type="entry name" value="DNA POLYMERASE III SUBUNIT DELTA"/>
    <property type="match status" value="1"/>
</dbReference>
<dbReference type="SUPFAM" id="SSF48019">
    <property type="entry name" value="post-AAA+ oligomerization domain-like"/>
    <property type="match status" value="1"/>
</dbReference>
<name>A0A2S6N276_RHOGL</name>
<dbReference type="GO" id="GO:0006261">
    <property type="term" value="P:DNA-templated DNA replication"/>
    <property type="evidence" value="ECO:0007669"/>
    <property type="project" value="TreeGrafter"/>
</dbReference>
<evidence type="ECO:0000313" key="9">
    <source>
        <dbReference type="Proteomes" id="UP000239724"/>
    </source>
</evidence>
<evidence type="ECO:0000256" key="3">
    <source>
        <dbReference type="ARBA" id="ARBA00022695"/>
    </source>
</evidence>